<keyword evidence="8 13" id="KW-0238">DNA-binding</keyword>
<evidence type="ECO:0000256" key="14">
    <source>
        <dbReference type="PROSITE-ProRule" id="PRU00560"/>
    </source>
</evidence>
<proteinExistence type="inferred from homology"/>
<accession>A0A4Q7PN13</accession>
<feature type="domain" description="UvrD-like helicase C-terminal" evidence="17">
    <location>
        <begin position="518"/>
        <end position="820"/>
    </location>
</feature>
<name>A0A4Q7PN13_9FIRM</name>
<evidence type="ECO:0000256" key="8">
    <source>
        <dbReference type="ARBA" id="ARBA00023125"/>
    </source>
</evidence>
<comment type="subunit">
    <text evidence="13">Heterodimer of AddA and AddB/RexB.</text>
</comment>
<comment type="cofactor">
    <cofactor evidence="13">
        <name>Mg(2+)</name>
        <dbReference type="ChEBI" id="CHEBI:18420"/>
    </cofactor>
</comment>
<keyword evidence="5 13" id="KW-0347">Helicase</keyword>
<evidence type="ECO:0000259" key="16">
    <source>
        <dbReference type="PROSITE" id="PS51198"/>
    </source>
</evidence>
<protein>
    <recommendedName>
        <fullName evidence="13">ATP-dependent helicase/nuclease subunit A</fullName>
        <ecNumber evidence="13">3.1.-.-</ecNumber>
        <ecNumber evidence="13">5.6.2.4</ecNumber>
    </recommendedName>
    <alternativeName>
        <fullName evidence="13">ATP-dependent helicase/nuclease AddA</fullName>
    </alternativeName>
    <alternativeName>
        <fullName evidence="13">DNA 3'-5' helicase AddA</fullName>
    </alternativeName>
</protein>
<reference evidence="18 19" key="1">
    <citation type="submission" date="2019-02" db="EMBL/GenBank/DDBJ databases">
        <title>Genomic Encyclopedia of Type Strains, Phase IV (KMG-IV): sequencing the most valuable type-strain genomes for metagenomic binning, comparative biology and taxonomic classification.</title>
        <authorList>
            <person name="Goeker M."/>
        </authorList>
    </citation>
    <scope>NUCLEOTIDE SEQUENCE [LARGE SCALE GENOMIC DNA]</scope>
    <source>
        <strain evidence="18 19">DSM 29486</strain>
    </source>
</reference>
<comment type="catalytic activity">
    <reaction evidence="11 13">
        <text>Couples ATP hydrolysis with the unwinding of duplex DNA by translocating in the 3'-5' direction.</text>
        <dbReference type="EC" id="5.6.2.4"/>
    </reaction>
</comment>
<keyword evidence="7 13" id="KW-0067">ATP-binding</keyword>
<keyword evidence="2 13" id="KW-0547">Nucleotide-binding</keyword>
<dbReference type="Gene3D" id="3.90.320.10">
    <property type="match status" value="1"/>
</dbReference>
<keyword evidence="3 13" id="KW-0227">DNA damage</keyword>
<evidence type="ECO:0000256" key="10">
    <source>
        <dbReference type="ARBA" id="ARBA00023235"/>
    </source>
</evidence>
<dbReference type="AlphaFoldDB" id="A0A4Q7PN13"/>
<dbReference type="InterPro" id="IPR027417">
    <property type="entry name" value="P-loop_NTPase"/>
</dbReference>
<dbReference type="SUPFAM" id="SSF52980">
    <property type="entry name" value="Restriction endonuclease-like"/>
    <property type="match status" value="1"/>
</dbReference>
<sequence>MVQWTREQQKIIDLRNRNILVAAAAGSGKTAVLVERILSMVCDKKNPVDIDRLLVVTFTKAAAAEMRERIAAALEQKAAEHPEDSRLARQKLLAEHTAQITTIDSFCMYVLRNHFQEIGLDPSFRVADEGELALLKADVLEEYLEEQYEIAAEEFQEFADCYSSVKGDGALSSLILDFYELSQSYPWPLEWIERCGKAYQAADAAGLEQEPWIKFLLENTRELLRGYVQVYDRILQICGGENGPALYLEKFSLERERLNALLLPDSYQTLQRAMENKIFEVKPRKKKTDIFDEKLAETVSSLRDSVRKGYKDLREKYFSLSAEEVIEQLAGCSGAVQELCRLTSGFSEQYIARKRRKNLLDFSDLEHLALQVLVDHRDEGDLPTPAAEEYSRYFEEIMIDEYQDSNQVQEALLNSISRERRGRPNVFMVGDVKQSIYKFRLARPELFMEKYEGYSEEDSLYQKVELRRNFRSRKEVLEGVNFLFYQMMQPVLGGVAYTEEAALYPGAQFETLPEEKGEEDCRVEMRLLDAPAREQDRTGEKAEEQWDSDPEQEGDIREWEARLVAEEILRLTDEQTGKWIWDKEEGRYRRARYGDIVVLLRTVSGWAETFVDVLGGEGIPAYAESQQGFFDAPEVQMALNLLRLIDNPMQDIPLAAVLKAPFVGCSSADLAEISAYFRSMPEDYRNVRQGMGFYGAVKLYSEQGKENLLSSKLSGFLVLLDRFREKAACLPLHELLQLVLEETGYQRIVSAMPMGSRRRANLEMLEVRAENYEKTSYRGVFHFIRYVERLQKYEVDYGEAPVLEGQENTVRLMSIHKSKGLEFPVVIAAGLGKQFNQQDARQRVVFHPDLGIGLDLIDGRLRTRRTTLVKRVFQKKLLTESLGEELRVLYVALTRAKEYLILTGGERDAGHKMRKRAAGTDRSGIRLSYPELAGARCYLDWLIPALYRHRDFAPVLERLELPGEAGGALYGDPSSFDLEIADMQGIAAEEQKRREKKAADFREGRAPAGQQEAERVRELVLAAESQFGCRYSWEQSGKIPVTMSVSELKRQAVEQEEIFSLIPRITEGDRGSGRREKAASAEHAARRGIAWHHVLELLDLEQVRIHPDWVREELERLVGTGSITEEERNMVSPEQIQKFADSPLCARMVLAAKQGKLHREEQFVIGVPAAQISPEAQTEDGLVMVQGVIDVWLEEEDGLVIVDYKTDRVPLKSGESILLSRYQTQLDYYAQALSMARGQQVKEKYLYSFSLGKAVKG</sequence>
<evidence type="ECO:0000256" key="3">
    <source>
        <dbReference type="ARBA" id="ARBA00022763"/>
    </source>
</evidence>
<dbReference type="Pfam" id="PF12705">
    <property type="entry name" value="PDDEXK_1"/>
    <property type="match status" value="1"/>
</dbReference>
<evidence type="ECO:0000256" key="7">
    <source>
        <dbReference type="ARBA" id="ARBA00022840"/>
    </source>
</evidence>
<evidence type="ECO:0000256" key="9">
    <source>
        <dbReference type="ARBA" id="ARBA00023204"/>
    </source>
</evidence>
<dbReference type="GO" id="GO:0005829">
    <property type="term" value="C:cytosol"/>
    <property type="evidence" value="ECO:0007669"/>
    <property type="project" value="TreeGrafter"/>
</dbReference>
<dbReference type="GO" id="GO:0003690">
    <property type="term" value="F:double-stranded DNA binding"/>
    <property type="evidence" value="ECO:0007669"/>
    <property type="project" value="UniProtKB-UniRule"/>
</dbReference>
<dbReference type="HAMAP" id="MF_01451">
    <property type="entry name" value="AddA"/>
    <property type="match status" value="1"/>
</dbReference>
<dbReference type="EC" id="5.6.2.4" evidence="13"/>
<dbReference type="GO" id="GO:0016887">
    <property type="term" value="F:ATP hydrolysis activity"/>
    <property type="evidence" value="ECO:0007669"/>
    <property type="project" value="RHEA"/>
</dbReference>
<dbReference type="PANTHER" id="PTHR11070">
    <property type="entry name" value="UVRD / RECB / PCRA DNA HELICASE FAMILY MEMBER"/>
    <property type="match status" value="1"/>
</dbReference>
<dbReference type="GO" id="GO:0008408">
    <property type="term" value="F:3'-5' exonuclease activity"/>
    <property type="evidence" value="ECO:0007669"/>
    <property type="project" value="UniProtKB-UniRule"/>
</dbReference>
<gene>
    <name evidence="13" type="primary">addA</name>
    <name evidence="18" type="ORF">EV209_0464</name>
</gene>
<dbReference type="InterPro" id="IPR000212">
    <property type="entry name" value="DNA_helicase_UvrD/REP"/>
</dbReference>
<dbReference type="RefSeq" id="WP_165388785.1">
    <property type="nucleotide sequence ID" value="NZ_SGXF01000001.1"/>
</dbReference>
<dbReference type="InterPro" id="IPR038726">
    <property type="entry name" value="PDDEXK_AddAB-type"/>
</dbReference>
<comment type="catalytic activity">
    <reaction evidence="12 13">
        <text>ATP + H2O = ADP + phosphate + H(+)</text>
        <dbReference type="Rhea" id="RHEA:13065"/>
        <dbReference type="ChEBI" id="CHEBI:15377"/>
        <dbReference type="ChEBI" id="CHEBI:15378"/>
        <dbReference type="ChEBI" id="CHEBI:30616"/>
        <dbReference type="ChEBI" id="CHEBI:43474"/>
        <dbReference type="ChEBI" id="CHEBI:456216"/>
        <dbReference type="EC" id="5.6.2.4"/>
    </reaction>
</comment>
<evidence type="ECO:0000256" key="6">
    <source>
        <dbReference type="ARBA" id="ARBA00022839"/>
    </source>
</evidence>
<keyword evidence="9 13" id="KW-0234">DNA repair</keyword>
<feature type="binding site" evidence="14">
    <location>
        <begin position="23"/>
        <end position="30"/>
    </location>
    <ligand>
        <name>ATP</name>
        <dbReference type="ChEBI" id="CHEBI:30616"/>
    </ligand>
</feature>
<evidence type="ECO:0000256" key="1">
    <source>
        <dbReference type="ARBA" id="ARBA00022722"/>
    </source>
</evidence>
<keyword evidence="1 13" id="KW-0540">Nuclease</keyword>
<evidence type="ECO:0000256" key="13">
    <source>
        <dbReference type="HAMAP-Rule" id="MF_01451"/>
    </source>
</evidence>
<dbReference type="PROSITE" id="PS51198">
    <property type="entry name" value="UVRD_HELICASE_ATP_BIND"/>
    <property type="match status" value="1"/>
</dbReference>
<dbReference type="InterPro" id="IPR011335">
    <property type="entry name" value="Restrct_endonuc-II-like"/>
</dbReference>
<dbReference type="SUPFAM" id="SSF52540">
    <property type="entry name" value="P-loop containing nucleoside triphosphate hydrolases"/>
    <property type="match status" value="1"/>
</dbReference>
<evidence type="ECO:0000313" key="18">
    <source>
        <dbReference type="EMBL" id="RZT02351.1"/>
    </source>
</evidence>
<evidence type="ECO:0000256" key="4">
    <source>
        <dbReference type="ARBA" id="ARBA00022801"/>
    </source>
</evidence>
<dbReference type="InterPro" id="IPR014017">
    <property type="entry name" value="DNA_helicase_UvrD-like_C"/>
</dbReference>
<dbReference type="PANTHER" id="PTHR11070:SF48">
    <property type="entry name" value="ATP-DEPENDENT HELICASE_NUCLEASE SUBUNIT A"/>
    <property type="match status" value="1"/>
</dbReference>
<keyword evidence="10 13" id="KW-0413">Isomerase</keyword>
<dbReference type="EC" id="3.1.-.-" evidence="13"/>
<dbReference type="PROSITE" id="PS51217">
    <property type="entry name" value="UVRD_HELICASE_CTER"/>
    <property type="match status" value="1"/>
</dbReference>
<dbReference type="GO" id="GO:0043138">
    <property type="term" value="F:3'-5' DNA helicase activity"/>
    <property type="evidence" value="ECO:0007669"/>
    <property type="project" value="UniProtKB-UniRule"/>
</dbReference>
<dbReference type="GO" id="GO:0000724">
    <property type="term" value="P:double-strand break repair via homologous recombination"/>
    <property type="evidence" value="ECO:0007669"/>
    <property type="project" value="UniProtKB-UniRule"/>
</dbReference>
<comment type="similarity">
    <text evidence="13">Belongs to the helicase family. AddA subfamily.</text>
</comment>
<feature type="region of interest" description="Disordered" evidence="15">
    <location>
        <begin position="532"/>
        <end position="553"/>
    </location>
</feature>
<evidence type="ECO:0000313" key="19">
    <source>
        <dbReference type="Proteomes" id="UP000292927"/>
    </source>
</evidence>
<evidence type="ECO:0000259" key="17">
    <source>
        <dbReference type="PROSITE" id="PS51217"/>
    </source>
</evidence>
<feature type="compositionally biased region" description="Basic and acidic residues" evidence="15">
    <location>
        <begin position="989"/>
        <end position="1005"/>
    </location>
</feature>
<dbReference type="InterPro" id="IPR014016">
    <property type="entry name" value="UvrD-like_ATP-bd"/>
</dbReference>
<evidence type="ECO:0000256" key="15">
    <source>
        <dbReference type="SAM" id="MobiDB-lite"/>
    </source>
</evidence>
<dbReference type="Proteomes" id="UP000292927">
    <property type="component" value="Unassembled WGS sequence"/>
</dbReference>
<comment type="function">
    <text evidence="13">The heterodimer acts as both an ATP-dependent DNA helicase and an ATP-dependent, dual-direction single-stranded exonuclease. Recognizes the chi site generating a DNA molecule suitable for the initiation of homologous recombination. The AddA nuclease domain is required for chi fragment generation; this subunit has the helicase and 3' -&gt; 5' nuclease activities.</text>
</comment>
<dbReference type="Pfam" id="PF00580">
    <property type="entry name" value="UvrD-helicase"/>
    <property type="match status" value="1"/>
</dbReference>
<keyword evidence="6 13" id="KW-0269">Exonuclease</keyword>
<dbReference type="EMBL" id="SGXF01000001">
    <property type="protein sequence ID" value="RZT02351.1"/>
    <property type="molecule type" value="Genomic_DNA"/>
</dbReference>
<feature type="domain" description="UvrD-like helicase ATP-binding" evidence="16">
    <location>
        <begin position="2"/>
        <end position="473"/>
    </location>
</feature>
<dbReference type="GO" id="GO:0033202">
    <property type="term" value="C:DNA helicase complex"/>
    <property type="evidence" value="ECO:0007669"/>
    <property type="project" value="TreeGrafter"/>
</dbReference>
<keyword evidence="19" id="KW-1185">Reference proteome</keyword>
<dbReference type="InterPro" id="IPR011604">
    <property type="entry name" value="PDDEXK-like_dom_sf"/>
</dbReference>
<evidence type="ECO:0000256" key="12">
    <source>
        <dbReference type="ARBA" id="ARBA00048988"/>
    </source>
</evidence>
<evidence type="ECO:0000256" key="2">
    <source>
        <dbReference type="ARBA" id="ARBA00022741"/>
    </source>
</evidence>
<evidence type="ECO:0000256" key="5">
    <source>
        <dbReference type="ARBA" id="ARBA00022806"/>
    </source>
</evidence>
<evidence type="ECO:0000256" key="11">
    <source>
        <dbReference type="ARBA" id="ARBA00034617"/>
    </source>
</evidence>
<dbReference type="Gene3D" id="3.40.50.300">
    <property type="entry name" value="P-loop containing nucleotide triphosphate hydrolases"/>
    <property type="match status" value="4"/>
</dbReference>
<dbReference type="NCBIfam" id="TIGR02785">
    <property type="entry name" value="addA_Gpos"/>
    <property type="match status" value="1"/>
</dbReference>
<dbReference type="Pfam" id="PF13361">
    <property type="entry name" value="UvrD_C"/>
    <property type="match status" value="1"/>
</dbReference>
<organism evidence="18 19">
    <name type="scientific">Cuneatibacter caecimuris</name>
    <dbReference type="NCBI Taxonomy" id="1796618"/>
    <lineage>
        <taxon>Bacteria</taxon>
        <taxon>Bacillati</taxon>
        <taxon>Bacillota</taxon>
        <taxon>Clostridia</taxon>
        <taxon>Lachnospirales</taxon>
        <taxon>Lachnospiraceae</taxon>
        <taxon>Cuneatibacter</taxon>
    </lineage>
</organism>
<comment type="caution">
    <text evidence="18">The sequence shown here is derived from an EMBL/GenBank/DDBJ whole genome shotgun (WGS) entry which is preliminary data.</text>
</comment>
<dbReference type="InterPro" id="IPR014152">
    <property type="entry name" value="AddA"/>
</dbReference>
<dbReference type="GO" id="GO:0005524">
    <property type="term" value="F:ATP binding"/>
    <property type="evidence" value="ECO:0007669"/>
    <property type="project" value="UniProtKB-UniRule"/>
</dbReference>
<feature type="region of interest" description="Disordered" evidence="15">
    <location>
        <begin position="989"/>
        <end position="1008"/>
    </location>
</feature>
<keyword evidence="4 13" id="KW-0378">Hydrolase</keyword>
<feature type="compositionally biased region" description="Basic and acidic residues" evidence="15">
    <location>
        <begin position="532"/>
        <end position="544"/>
    </location>
</feature>